<dbReference type="Pfam" id="PF00583">
    <property type="entry name" value="Acetyltransf_1"/>
    <property type="match status" value="1"/>
</dbReference>
<dbReference type="InterPro" id="IPR000182">
    <property type="entry name" value="GNAT_dom"/>
</dbReference>
<dbReference type="SUPFAM" id="SSF55729">
    <property type="entry name" value="Acyl-CoA N-acyltransferases (Nat)"/>
    <property type="match status" value="1"/>
</dbReference>
<dbReference type="PROSITE" id="PS51186">
    <property type="entry name" value="GNAT"/>
    <property type="match status" value="1"/>
</dbReference>
<evidence type="ECO:0000313" key="3">
    <source>
        <dbReference type="Proteomes" id="UP001348098"/>
    </source>
</evidence>
<dbReference type="Gene3D" id="3.40.630.30">
    <property type="match status" value="1"/>
</dbReference>
<evidence type="ECO:0000259" key="1">
    <source>
        <dbReference type="PROSITE" id="PS51186"/>
    </source>
</evidence>
<dbReference type="InterPro" id="IPR016181">
    <property type="entry name" value="Acyl_CoA_acyltransferase"/>
</dbReference>
<accession>A0ABU6ATC2</accession>
<keyword evidence="3" id="KW-1185">Reference proteome</keyword>
<dbReference type="CDD" id="cd04301">
    <property type="entry name" value="NAT_SF"/>
    <property type="match status" value="1"/>
</dbReference>
<dbReference type="RefSeq" id="WP_323124202.1">
    <property type="nucleotide sequence ID" value="NZ_JAYESH010000005.1"/>
</dbReference>
<organism evidence="2 3">
    <name type="scientific">Nocardia implantans</name>
    <dbReference type="NCBI Taxonomy" id="3108168"/>
    <lineage>
        <taxon>Bacteria</taxon>
        <taxon>Bacillati</taxon>
        <taxon>Actinomycetota</taxon>
        <taxon>Actinomycetes</taxon>
        <taxon>Mycobacteriales</taxon>
        <taxon>Nocardiaceae</taxon>
        <taxon>Nocardia</taxon>
    </lineage>
</organism>
<dbReference type="Proteomes" id="UP001348098">
    <property type="component" value="Unassembled WGS sequence"/>
</dbReference>
<name>A0ABU6ATC2_9NOCA</name>
<dbReference type="EMBL" id="JAYKYQ010000004">
    <property type="protein sequence ID" value="MEB3510734.1"/>
    <property type="molecule type" value="Genomic_DNA"/>
</dbReference>
<proteinExistence type="predicted"/>
<feature type="domain" description="N-acetyltransferase" evidence="1">
    <location>
        <begin position="17"/>
        <end position="168"/>
    </location>
</feature>
<comment type="caution">
    <text evidence="2">The sequence shown here is derived from an EMBL/GenBank/DDBJ whole genome shotgun (WGS) entry which is preliminary data.</text>
</comment>
<reference evidence="2 3" key="1">
    <citation type="submission" date="2023-12" db="EMBL/GenBank/DDBJ databases">
        <title>novel species in genus Nocarida.</title>
        <authorList>
            <person name="Li Z."/>
        </authorList>
    </citation>
    <scope>NUCLEOTIDE SEQUENCE [LARGE SCALE GENOMIC DNA]</scope>
    <source>
        <strain evidence="2 3">CDC186</strain>
    </source>
</reference>
<gene>
    <name evidence="2" type="ORF">U3653_11960</name>
</gene>
<evidence type="ECO:0000313" key="2">
    <source>
        <dbReference type="EMBL" id="MEB3510734.1"/>
    </source>
</evidence>
<sequence length="178" mass="19726">MAAVTERPWRVQPLSAEHVHSLAECHIACWREAYRGLVPAHVLDAFDIGRRAEQWERDRARYPGRTQVAIVDDVVIGFSSAGPPGDADAVTPLELHALYVRSSWHGSGVADELIRAALDPAAPCSLWVFEQNARAQAFYRRHGFVLDGTRKVEAFTAAIEVRMVRTPTMHADSAEDSP</sequence>
<protein>
    <submittedName>
        <fullName evidence="2">GNAT family N-acetyltransferase</fullName>
    </submittedName>
</protein>